<feature type="domain" description="S-adenosylmethionine-dependent methyltransferase" evidence="4">
    <location>
        <begin position="22"/>
        <end position="300"/>
    </location>
</feature>
<keyword evidence="2 5" id="KW-0808">Transferase</keyword>
<dbReference type="InterPro" id="IPR019614">
    <property type="entry name" value="SAM-dep_methyl-trfase"/>
</dbReference>
<dbReference type="Pfam" id="PF10672">
    <property type="entry name" value="Methyltrans_SAM"/>
    <property type="match status" value="1"/>
</dbReference>
<evidence type="ECO:0000256" key="3">
    <source>
        <dbReference type="ARBA" id="ARBA00022691"/>
    </source>
</evidence>
<dbReference type="PANTHER" id="PTHR43042">
    <property type="entry name" value="SAM-DEPENDENT METHYLTRANSFERASE"/>
    <property type="match status" value="1"/>
</dbReference>
<dbReference type="RefSeq" id="WP_129060208.1">
    <property type="nucleotide sequence ID" value="NZ_NXIE01000001.1"/>
</dbReference>
<sequence length="303" mass="35224">MNINDLENILKNNLKDRTNEFKRVFHGRGNFYEGFSFLTIDSIDKILFVTFFEEISQKLESEILQCLDSLYNEFNFRCFILQRRYLNGGENEVLKGNLSNEVYAFENKLKYQLNFLNKNIGFFADMKKGREFVLSNSKGKKVLNLFSYTCSFSVCALKGEAKEVVNVDMSKSSLNTGKINHNLNNLDTKKVKFLPHNILKSWSKIRKLGPYDLIIIDPPSFQKGSFAASKDYEKIIKRLDEFANENCLVLSCLNAPELDTNFIKELFFSKAPSFKYIRRIDNLQSFPSKDKDRALKIMLYQKA</sequence>
<dbReference type="GO" id="GO:0032259">
    <property type="term" value="P:methylation"/>
    <property type="evidence" value="ECO:0007669"/>
    <property type="project" value="UniProtKB-KW"/>
</dbReference>
<reference evidence="5 6" key="1">
    <citation type="submission" date="2017-09" db="EMBL/GenBank/DDBJ databases">
        <title>Genomics of the genus Arcobacter.</title>
        <authorList>
            <person name="Perez-Cataluna A."/>
            <person name="Figueras M.J."/>
            <person name="Salas-Masso N."/>
        </authorList>
    </citation>
    <scope>NUCLEOTIDE SEQUENCE [LARGE SCALE GENOMIC DNA]</scope>
    <source>
        <strain evidence="5 6">F156-34</strain>
    </source>
</reference>
<dbReference type="AlphaFoldDB" id="A0A4V1M1J5"/>
<proteinExistence type="predicted"/>
<gene>
    <name evidence="5" type="ORF">CP965_01215</name>
</gene>
<evidence type="ECO:0000256" key="1">
    <source>
        <dbReference type="ARBA" id="ARBA00022603"/>
    </source>
</evidence>
<evidence type="ECO:0000259" key="4">
    <source>
        <dbReference type="Pfam" id="PF10672"/>
    </source>
</evidence>
<comment type="caution">
    <text evidence="5">The sequence shown here is derived from an EMBL/GenBank/DDBJ whole genome shotgun (WGS) entry which is preliminary data.</text>
</comment>
<dbReference type="EMBL" id="NXIE01000001">
    <property type="protein sequence ID" value="RXK14096.1"/>
    <property type="molecule type" value="Genomic_DNA"/>
</dbReference>
<dbReference type="SUPFAM" id="SSF53335">
    <property type="entry name" value="S-adenosyl-L-methionine-dependent methyltransferases"/>
    <property type="match status" value="1"/>
</dbReference>
<keyword evidence="6" id="KW-1185">Reference proteome</keyword>
<evidence type="ECO:0000313" key="6">
    <source>
        <dbReference type="Proteomes" id="UP000289718"/>
    </source>
</evidence>
<dbReference type="Gene3D" id="3.40.50.150">
    <property type="entry name" value="Vaccinia Virus protein VP39"/>
    <property type="match status" value="1"/>
</dbReference>
<organism evidence="5 6">
    <name type="scientific">Halarcobacter mediterraneus</name>
    <dbReference type="NCBI Taxonomy" id="2023153"/>
    <lineage>
        <taxon>Bacteria</taxon>
        <taxon>Pseudomonadati</taxon>
        <taxon>Campylobacterota</taxon>
        <taxon>Epsilonproteobacteria</taxon>
        <taxon>Campylobacterales</taxon>
        <taxon>Arcobacteraceae</taxon>
        <taxon>Halarcobacter</taxon>
    </lineage>
</organism>
<dbReference type="InterPro" id="IPR029063">
    <property type="entry name" value="SAM-dependent_MTases_sf"/>
</dbReference>
<accession>A0A4V1M1J5</accession>
<keyword evidence="1 5" id="KW-0489">Methyltransferase</keyword>
<evidence type="ECO:0000313" key="5">
    <source>
        <dbReference type="EMBL" id="RXK14096.1"/>
    </source>
</evidence>
<name>A0A4V1M1J5_9BACT</name>
<evidence type="ECO:0000256" key="2">
    <source>
        <dbReference type="ARBA" id="ARBA00022679"/>
    </source>
</evidence>
<dbReference type="GO" id="GO:0008168">
    <property type="term" value="F:methyltransferase activity"/>
    <property type="evidence" value="ECO:0007669"/>
    <property type="project" value="UniProtKB-KW"/>
</dbReference>
<dbReference type="PANTHER" id="PTHR43042:SF3">
    <property type="entry name" value="RIBOSOMAL RNA LARGE SUBUNIT METHYLTRANSFERASE YWBD-RELATED"/>
    <property type="match status" value="1"/>
</dbReference>
<protein>
    <submittedName>
        <fullName evidence="5">SAM-dependent methyltransferase</fullName>
    </submittedName>
</protein>
<keyword evidence="3" id="KW-0949">S-adenosyl-L-methionine</keyword>
<dbReference type="Proteomes" id="UP000289718">
    <property type="component" value="Unassembled WGS sequence"/>
</dbReference>
<dbReference type="OrthoDB" id="9805492at2"/>